<dbReference type="EMBL" id="JARKIF010000026">
    <property type="protein sequence ID" value="KAJ7614435.1"/>
    <property type="molecule type" value="Genomic_DNA"/>
</dbReference>
<feature type="signal peptide" evidence="1">
    <location>
        <begin position="1"/>
        <end position="26"/>
    </location>
</feature>
<keyword evidence="4" id="KW-1185">Reference proteome</keyword>
<sequence length="258" mass="27910">MSKGIPSDATLHILLALAQFWSSLEQLRLPLDATTVPEWESFKLEDKRPQQVSLSRLGGLSDSPIGDPFAVALFLSSAVYAVANCRSVAPSVTQGPGRGEILGAASWWPLPNPIVNAQRHLVRQRAAVQALFAGYASGKWKPAPSSPFDVVREIKEDGSEAYVGQVTFGVDEHTKRTTPVPEGLEEWRIEVVCEIGAVLNLEYHNRGIASAAVRTILHDWAVPQMGATEIHAGCFQSNISSAHRSSCGRNTGLSKFPS</sequence>
<feature type="domain" description="N-acetyltransferase" evidence="2">
    <location>
        <begin position="124"/>
        <end position="242"/>
    </location>
</feature>
<accession>A0AAD7B943</accession>
<feature type="chain" id="PRO_5042201876" description="N-acetyltransferase domain-containing protein" evidence="1">
    <location>
        <begin position="27"/>
        <end position="258"/>
    </location>
</feature>
<dbReference type="InterPro" id="IPR016181">
    <property type="entry name" value="Acyl_CoA_acyltransferase"/>
</dbReference>
<name>A0AAD7B943_9AGAR</name>
<evidence type="ECO:0000259" key="2">
    <source>
        <dbReference type="Pfam" id="PF13302"/>
    </source>
</evidence>
<dbReference type="GO" id="GO:0016747">
    <property type="term" value="F:acyltransferase activity, transferring groups other than amino-acyl groups"/>
    <property type="evidence" value="ECO:0007669"/>
    <property type="project" value="InterPro"/>
</dbReference>
<dbReference type="Proteomes" id="UP001221142">
    <property type="component" value="Unassembled WGS sequence"/>
</dbReference>
<proteinExistence type="predicted"/>
<evidence type="ECO:0000313" key="4">
    <source>
        <dbReference type="Proteomes" id="UP001221142"/>
    </source>
</evidence>
<protein>
    <recommendedName>
        <fullName evidence="2">N-acetyltransferase domain-containing protein</fullName>
    </recommendedName>
</protein>
<evidence type="ECO:0000256" key="1">
    <source>
        <dbReference type="SAM" id="SignalP"/>
    </source>
</evidence>
<dbReference type="Gene3D" id="3.40.630.30">
    <property type="match status" value="1"/>
</dbReference>
<organism evidence="3 4">
    <name type="scientific">Roridomyces roridus</name>
    <dbReference type="NCBI Taxonomy" id="1738132"/>
    <lineage>
        <taxon>Eukaryota</taxon>
        <taxon>Fungi</taxon>
        <taxon>Dikarya</taxon>
        <taxon>Basidiomycota</taxon>
        <taxon>Agaricomycotina</taxon>
        <taxon>Agaricomycetes</taxon>
        <taxon>Agaricomycetidae</taxon>
        <taxon>Agaricales</taxon>
        <taxon>Marasmiineae</taxon>
        <taxon>Mycenaceae</taxon>
        <taxon>Roridomyces</taxon>
    </lineage>
</organism>
<gene>
    <name evidence="3" type="ORF">FB45DRAFT_873962</name>
</gene>
<dbReference type="SUPFAM" id="SSF55729">
    <property type="entry name" value="Acyl-CoA N-acyltransferases (Nat)"/>
    <property type="match status" value="1"/>
</dbReference>
<keyword evidence="1" id="KW-0732">Signal</keyword>
<dbReference type="Pfam" id="PF13302">
    <property type="entry name" value="Acetyltransf_3"/>
    <property type="match status" value="1"/>
</dbReference>
<dbReference type="InterPro" id="IPR000182">
    <property type="entry name" value="GNAT_dom"/>
</dbReference>
<evidence type="ECO:0000313" key="3">
    <source>
        <dbReference type="EMBL" id="KAJ7614435.1"/>
    </source>
</evidence>
<reference evidence="3" key="1">
    <citation type="submission" date="2023-03" db="EMBL/GenBank/DDBJ databases">
        <title>Massive genome expansion in bonnet fungi (Mycena s.s.) driven by repeated elements and novel gene families across ecological guilds.</title>
        <authorList>
            <consortium name="Lawrence Berkeley National Laboratory"/>
            <person name="Harder C.B."/>
            <person name="Miyauchi S."/>
            <person name="Viragh M."/>
            <person name="Kuo A."/>
            <person name="Thoen E."/>
            <person name="Andreopoulos B."/>
            <person name="Lu D."/>
            <person name="Skrede I."/>
            <person name="Drula E."/>
            <person name="Henrissat B."/>
            <person name="Morin E."/>
            <person name="Kohler A."/>
            <person name="Barry K."/>
            <person name="LaButti K."/>
            <person name="Morin E."/>
            <person name="Salamov A."/>
            <person name="Lipzen A."/>
            <person name="Mereny Z."/>
            <person name="Hegedus B."/>
            <person name="Baldrian P."/>
            <person name="Stursova M."/>
            <person name="Weitz H."/>
            <person name="Taylor A."/>
            <person name="Grigoriev I.V."/>
            <person name="Nagy L.G."/>
            <person name="Martin F."/>
            <person name="Kauserud H."/>
        </authorList>
    </citation>
    <scope>NUCLEOTIDE SEQUENCE</scope>
    <source>
        <strain evidence="3">9284</strain>
    </source>
</reference>
<dbReference type="AlphaFoldDB" id="A0AAD7B943"/>
<comment type="caution">
    <text evidence="3">The sequence shown here is derived from an EMBL/GenBank/DDBJ whole genome shotgun (WGS) entry which is preliminary data.</text>
</comment>